<evidence type="ECO:0000259" key="6">
    <source>
        <dbReference type="Pfam" id="PF00884"/>
    </source>
</evidence>
<dbReference type="CDD" id="cd16025">
    <property type="entry name" value="PAS_like"/>
    <property type="match status" value="1"/>
</dbReference>
<dbReference type="PANTHER" id="PTHR42693">
    <property type="entry name" value="ARYLSULFATASE FAMILY MEMBER"/>
    <property type="match status" value="1"/>
</dbReference>
<dbReference type="EMBL" id="CP029479">
    <property type="protein sequence ID" value="AWM78836.1"/>
    <property type="molecule type" value="Genomic_DNA"/>
</dbReference>
<dbReference type="PROSITE" id="PS00149">
    <property type="entry name" value="SULFATASE_2"/>
    <property type="match status" value="1"/>
</dbReference>
<sequence length="577" mass="62518">MTSPAFARSEAPAPGRTRPNIVVILFDDVALMDLGAYGGEARTPNIDRLARQGAMFTGYRTSPLCTPSRAMLLTGLDNHRAGAATIEEILPPDMRNRPGYRLRIEPEVLTIAERLRAEGYRTLMAGKWHLGHGPGELPDGQGFDRSLALDASGADNWAPKPYMPYYTEAPWYEDGRPARMPGSFYSSDLLVDRLTRYIDEAPAGREPFFAYLALQAVHIPVQAPARYTDGYRGRFDAGWAALREARSGRARQLGLLPEGAATDGFSPDARDWTSLTPEERRISARSMEVYAGMLEAADAAVGRLMSRLEARGELDNTLFVVTSDNGPEPSDPVHQTGMGLWMRTHGYSWRLEGLGGPGSLNYIGREWAEALAAPGRRYKFYVSEGGIRAPLIVSGPGVAPGRRIDGLTFVTDVTPTLAEFGGARATPEAPAMDGVSLRAVLQGEPGPVRGADSPLGVEVSGNAALYRGDYKIVRDMAPLGDGRWRLYDVTRDPGETRDLSAAEPERLKAMLADYAAYEARVGVAPLPPGYSTQKQLAANAMARQMPVLASAAAVLALLLGGGGFLAWRWSRRRGGRV</sequence>
<protein>
    <submittedName>
        <fullName evidence="7">Arylsulfatase</fullName>
    </submittedName>
</protein>
<dbReference type="PROSITE" id="PS00523">
    <property type="entry name" value="SULFATASE_1"/>
    <property type="match status" value="1"/>
</dbReference>
<gene>
    <name evidence="7" type="ORF">HYN04_10980</name>
</gene>
<dbReference type="Proteomes" id="UP000247763">
    <property type="component" value="Chromosome"/>
</dbReference>
<evidence type="ECO:0000313" key="8">
    <source>
        <dbReference type="Proteomes" id="UP000247763"/>
    </source>
</evidence>
<dbReference type="PANTHER" id="PTHR42693:SF33">
    <property type="entry name" value="ARYLSULFATASE"/>
    <property type="match status" value="1"/>
</dbReference>
<proteinExistence type="inferred from homology"/>
<dbReference type="KEGG" id="phb:HYN04_10980"/>
<dbReference type="GO" id="GO:0046872">
    <property type="term" value="F:metal ion binding"/>
    <property type="evidence" value="ECO:0007669"/>
    <property type="project" value="UniProtKB-KW"/>
</dbReference>
<organism evidence="7 8">
    <name type="scientific">Phenylobacterium parvum</name>
    <dbReference type="NCBI Taxonomy" id="2201350"/>
    <lineage>
        <taxon>Bacteria</taxon>
        <taxon>Pseudomonadati</taxon>
        <taxon>Pseudomonadota</taxon>
        <taxon>Alphaproteobacteria</taxon>
        <taxon>Caulobacterales</taxon>
        <taxon>Caulobacteraceae</taxon>
        <taxon>Phenylobacterium</taxon>
    </lineage>
</organism>
<dbReference type="OrthoDB" id="9795675at2"/>
<keyword evidence="5" id="KW-0472">Membrane</keyword>
<evidence type="ECO:0000256" key="4">
    <source>
        <dbReference type="ARBA" id="ARBA00022837"/>
    </source>
</evidence>
<keyword evidence="5" id="KW-0812">Transmembrane</keyword>
<evidence type="ECO:0000256" key="1">
    <source>
        <dbReference type="ARBA" id="ARBA00008779"/>
    </source>
</evidence>
<keyword evidence="5" id="KW-1133">Transmembrane helix</keyword>
<accession>A0A2Z3HX49</accession>
<keyword evidence="8" id="KW-1185">Reference proteome</keyword>
<feature type="transmembrane region" description="Helical" evidence="5">
    <location>
        <begin position="547"/>
        <end position="567"/>
    </location>
</feature>
<dbReference type="SUPFAM" id="SSF53649">
    <property type="entry name" value="Alkaline phosphatase-like"/>
    <property type="match status" value="1"/>
</dbReference>
<dbReference type="InterPro" id="IPR017850">
    <property type="entry name" value="Alkaline_phosphatase_core_sf"/>
</dbReference>
<name>A0A2Z3HX49_9CAUL</name>
<dbReference type="InterPro" id="IPR024607">
    <property type="entry name" value="Sulfatase_CS"/>
</dbReference>
<dbReference type="GO" id="GO:0004065">
    <property type="term" value="F:arylsulfatase activity"/>
    <property type="evidence" value="ECO:0007669"/>
    <property type="project" value="TreeGrafter"/>
</dbReference>
<reference evidence="8" key="1">
    <citation type="submission" date="2018-05" db="EMBL/GenBank/DDBJ databases">
        <title>Genome sequencing of Phenylobacterium sp. HYN0004.</title>
        <authorList>
            <person name="Yi H."/>
            <person name="Baek C."/>
        </authorList>
    </citation>
    <scope>NUCLEOTIDE SEQUENCE [LARGE SCALE GENOMIC DNA]</scope>
    <source>
        <strain evidence="8">HYN0004</strain>
    </source>
</reference>
<evidence type="ECO:0000313" key="7">
    <source>
        <dbReference type="EMBL" id="AWM78836.1"/>
    </source>
</evidence>
<dbReference type="Gene3D" id="3.30.1120.10">
    <property type="match status" value="1"/>
</dbReference>
<keyword evidence="4" id="KW-0106">Calcium</keyword>
<feature type="domain" description="Sulfatase N-terminal" evidence="6">
    <location>
        <begin position="19"/>
        <end position="420"/>
    </location>
</feature>
<evidence type="ECO:0000256" key="3">
    <source>
        <dbReference type="ARBA" id="ARBA00022801"/>
    </source>
</evidence>
<evidence type="ECO:0000256" key="2">
    <source>
        <dbReference type="ARBA" id="ARBA00022723"/>
    </source>
</evidence>
<evidence type="ECO:0000256" key="5">
    <source>
        <dbReference type="SAM" id="Phobius"/>
    </source>
</evidence>
<dbReference type="InterPro" id="IPR050738">
    <property type="entry name" value="Sulfatase"/>
</dbReference>
<dbReference type="AlphaFoldDB" id="A0A2Z3HX49"/>
<dbReference type="Gene3D" id="3.40.720.10">
    <property type="entry name" value="Alkaline Phosphatase, subunit A"/>
    <property type="match status" value="1"/>
</dbReference>
<dbReference type="InterPro" id="IPR000917">
    <property type="entry name" value="Sulfatase_N"/>
</dbReference>
<comment type="similarity">
    <text evidence="1">Belongs to the sulfatase family.</text>
</comment>
<dbReference type="Pfam" id="PF00884">
    <property type="entry name" value="Sulfatase"/>
    <property type="match status" value="1"/>
</dbReference>
<keyword evidence="2" id="KW-0479">Metal-binding</keyword>
<keyword evidence="3" id="KW-0378">Hydrolase</keyword>